<dbReference type="EMBL" id="JXZB01000004">
    <property type="protein sequence ID" value="KIQ62301.1"/>
    <property type="molecule type" value="Genomic_DNA"/>
</dbReference>
<dbReference type="AlphaFoldDB" id="A0A0D0NT51"/>
<gene>
    <name evidence="3" type="ORF">TR51_24735</name>
</gene>
<proteinExistence type="predicted"/>
<dbReference type="STRING" id="2064.TR51_24735"/>
<dbReference type="Pfam" id="PF13559">
    <property type="entry name" value="DUF4129"/>
    <property type="match status" value="1"/>
</dbReference>
<dbReference type="OrthoDB" id="3389322at2"/>
<keyword evidence="4" id="KW-1185">Reference proteome</keyword>
<feature type="domain" description="Protein-glutamine gamma-glutamyltransferase-like C-terminal" evidence="2">
    <location>
        <begin position="138"/>
        <end position="207"/>
    </location>
</feature>
<evidence type="ECO:0000256" key="1">
    <source>
        <dbReference type="SAM" id="Phobius"/>
    </source>
</evidence>
<organism evidence="3 4">
    <name type="scientific">Kitasatospora griseola</name>
    <name type="common">Streptomyces griseolosporeus</name>
    <dbReference type="NCBI Taxonomy" id="2064"/>
    <lineage>
        <taxon>Bacteria</taxon>
        <taxon>Bacillati</taxon>
        <taxon>Actinomycetota</taxon>
        <taxon>Actinomycetes</taxon>
        <taxon>Kitasatosporales</taxon>
        <taxon>Streptomycetaceae</taxon>
        <taxon>Kitasatospora</taxon>
    </lineage>
</organism>
<keyword evidence="1" id="KW-1133">Transmembrane helix</keyword>
<feature type="transmembrane region" description="Helical" evidence="1">
    <location>
        <begin position="71"/>
        <end position="89"/>
    </location>
</feature>
<keyword evidence="1" id="KW-0812">Transmembrane</keyword>
<dbReference type="RefSeq" id="WP_043914224.1">
    <property type="nucleotide sequence ID" value="NZ_CP173360.1"/>
</dbReference>
<evidence type="ECO:0000259" key="2">
    <source>
        <dbReference type="Pfam" id="PF13559"/>
    </source>
</evidence>
<reference evidence="3 4" key="1">
    <citation type="submission" date="2015-02" db="EMBL/GenBank/DDBJ databases">
        <title>Draft genome sequence of Kitasatospora griseola MF730-N6, a bafilomycin, terpentecin and satosporin producer.</title>
        <authorList>
            <person name="Arens J.C."/>
            <person name="Haltli B."/>
            <person name="Kerr R.G."/>
        </authorList>
    </citation>
    <scope>NUCLEOTIDE SEQUENCE [LARGE SCALE GENOMIC DNA]</scope>
    <source>
        <strain evidence="3 4">MF730-N6</strain>
    </source>
</reference>
<keyword evidence="1" id="KW-0472">Membrane</keyword>
<comment type="caution">
    <text evidence="3">The sequence shown here is derived from an EMBL/GenBank/DDBJ whole genome shotgun (WGS) entry which is preliminary data.</text>
</comment>
<dbReference type="InterPro" id="IPR025403">
    <property type="entry name" value="TgpA-like_C"/>
</dbReference>
<sequence>MGLRGGGALLADGVPVTVPRDAARDAAHEELRKAVYHQHEPGLVDRFITWIQDQLDHLFNGVGGPLGGGDGSALVVLIVLAAIIAVLLWRRYGAPRREARSAGRLFAADGPRSADQHRADAAAHAERGAWADAVREQMRALVRGLEERTVLDPRPGRTADEAAAEAGRALPERARELASAARLFDDIAFGERTADEASYRLLADLDRALERTRPTPVAAGGGTA</sequence>
<dbReference type="PATRIC" id="fig|2064.6.peg.5287"/>
<dbReference type="Proteomes" id="UP000032066">
    <property type="component" value="Unassembled WGS sequence"/>
</dbReference>
<evidence type="ECO:0000313" key="3">
    <source>
        <dbReference type="EMBL" id="KIQ62301.1"/>
    </source>
</evidence>
<name>A0A0D0NT51_KITGR</name>
<protein>
    <recommendedName>
        <fullName evidence="2">Protein-glutamine gamma-glutamyltransferase-like C-terminal domain-containing protein</fullName>
    </recommendedName>
</protein>
<evidence type="ECO:0000313" key="4">
    <source>
        <dbReference type="Proteomes" id="UP000032066"/>
    </source>
</evidence>
<accession>A0A0D0NT51</accession>